<organism evidence="2 3">
    <name type="scientific">Drosophila albomicans</name>
    <name type="common">Fruit fly</name>
    <dbReference type="NCBI Taxonomy" id="7291"/>
    <lineage>
        <taxon>Eukaryota</taxon>
        <taxon>Metazoa</taxon>
        <taxon>Ecdysozoa</taxon>
        <taxon>Arthropoda</taxon>
        <taxon>Hexapoda</taxon>
        <taxon>Insecta</taxon>
        <taxon>Pterygota</taxon>
        <taxon>Neoptera</taxon>
        <taxon>Endopterygota</taxon>
        <taxon>Diptera</taxon>
        <taxon>Brachycera</taxon>
        <taxon>Muscomorpha</taxon>
        <taxon>Ephydroidea</taxon>
        <taxon>Drosophilidae</taxon>
        <taxon>Drosophila</taxon>
    </lineage>
</organism>
<gene>
    <name evidence="3" type="primary">LOC117573524</name>
</gene>
<feature type="chain" id="PRO_5028115348" evidence="1">
    <location>
        <begin position="24"/>
        <end position="135"/>
    </location>
</feature>
<feature type="signal peptide" evidence="1">
    <location>
        <begin position="1"/>
        <end position="23"/>
    </location>
</feature>
<dbReference type="AlphaFoldDB" id="A0A6P8XMR6"/>
<evidence type="ECO:0000256" key="1">
    <source>
        <dbReference type="SAM" id="SignalP"/>
    </source>
</evidence>
<keyword evidence="1" id="KW-0732">Signal</keyword>
<dbReference type="GeneID" id="117573524"/>
<accession>A0A6P8XMR6</accession>
<proteinExistence type="predicted"/>
<evidence type="ECO:0000313" key="2">
    <source>
        <dbReference type="Proteomes" id="UP000515160"/>
    </source>
</evidence>
<reference evidence="3" key="1">
    <citation type="submission" date="2025-08" db="UniProtKB">
        <authorList>
            <consortium name="RefSeq"/>
        </authorList>
    </citation>
    <scope>IDENTIFICATION</scope>
    <source>
        <strain evidence="3">15112-1751.03</strain>
        <tissue evidence="3">Whole Adult</tissue>
    </source>
</reference>
<dbReference type="RefSeq" id="XP_034112650.1">
    <property type="nucleotide sequence ID" value="XM_034256759.2"/>
</dbReference>
<name>A0A6P8XMR6_DROAB</name>
<sequence>MIKVITFLCFFTVLCISIDLNDAATNVFYVFHIKEVPKVRNVTKTSTDSPCNSTKVDDVEIETNTESSTETEEIITGWRSSLFFAPSNDSETGETLFEERADFTHDEDGYQVKYNVSEVLVDDRLSPTLLKVITG</sequence>
<evidence type="ECO:0000313" key="3">
    <source>
        <dbReference type="RefSeq" id="XP_034112650.1"/>
    </source>
</evidence>
<dbReference type="Proteomes" id="UP000515160">
    <property type="component" value="Chromosome 2R"/>
</dbReference>
<keyword evidence="2" id="KW-1185">Reference proteome</keyword>
<protein>
    <submittedName>
        <fullName evidence="3">Uncharacterized protein LOC117573524</fullName>
    </submittedName>
</protein>
<dbReference type="OrthoDB" id="8032477at2759"/>